<evidence type="ECO:0000256" key="4">
    <source>
        <dbReference type="ARBA" id="ARBA00022692"/>
    </source>
</evidence>
<organism evidence="8 9">
    <name type="scientific">Hyalomma marginatum</name>
    <dbReference type="NCBI Taxonomy" id="34627"/>
    <lineage>
        <taxon>Eukaryota</taxon>
        <taxon>Metazoa</taxon>
        <taxon>Ecdysozoa</taxon>
        <taxon>Arthropoda</taxon>
        <taxon>Chelicerata</taxon>
        <taxon>Arachnida</taxon>
        <taxon>Acari</taxon>
        <taxon>Parasitiformes</taxon>
        <taxon>Ixodida</taxon>
        <taxon>Ixodoidea</taxon>
        <taxon>Ixodidae</taxon>
        <taxon>Hyalomminae</taxon>
        <taxon>Hyalomma</taxon>
    </lineage>
</organism>
<evidence type="ECO:0000256" key="1">
    <source>
        <dbReference type="ARBA" id="ARBA00004141"/>
    </source>
</evidence>
<evidence type="ECO:0000256" key="6">
    <source>
        <dbReference type="ARBA" id="ARBA00023136"/>
    </source>
</evidence>
<dbReference type="PANTHER" id="PTHR30188">
    <property type="entry name" value="ABC TRANSPORTER PERMEASE PROTEIN-RELATED"/>
    <property type="match status" value="1"/>
</dbReference>
<keyword evidence="3" id="KW-0813">Transport</keyword>
<dbReference type="PANTHER" id="PTHR30188:SF4">
    <property type="entry name" value="PROTEIN TRIGALACTOSYLDIACYLGLYCEROL 1, CHLOROPLASTIC"/>
    <property type="match status" value="1"/>
</dbReference>
<protein>
    <submittedName>
        <fullName evidence="8">ABC transporter permease</fullName>
    </submittedName>
</protein>
<feature type="transmembrane region" description="Helical" evidence="7">
    <location>
        <begin position="64"/>
        <end position="83"/>
    </location>
</feature>
<proteinExistence type="inferred from homology"/>
<keyword evidence="9" id="KW-1185">Reference proteome</keyword>
<dbReference type="GO" id="GO:0005548">
    <property type="term" value="F:phospholipid transporter activity"/>
    <property type="evidence" value="ECO:0007669"/>
    <property type="project" value="TreeGrafter"/>
</dbReference>
<feature type="transmembrane region" description="Helical" evidence="7">
    <location>
        <begin position="7"/>
        <end position="28"/>
    </location>
</feature>
<accession>A0A8S4C1X1</accession>
<comment type="caution">
    <text evidence="8">The sequence shown here is derived from an EMBL/GenBank/DDBJ whole genome shotgun (WGS) entry which is preliminary data.</text>
</comment>
<feature type="transmembrane region" description="Helical" evidence="7">
    <location>
        <begin position="159"/>
        <end position="184"/>
    </location>
</feature>
<dbReference type="Proteomes" id="UP000837675">
    <property type="component" value="Unassembled WGS sequence"/>
</dbReference>
<keyword evidence="4 7" id="KW-0812">Transmembrane</keyword>
<evidence type="ECO:0000313" key="8">
    <source>
        <dbReference type="EMBL" id="CAG7592917.1"/>
    </source>
</evidence>
<comment type="subcellular location">
    <subcellularLocation>
        <location evidence="1">Membrane</location>
        <topology evidence="1">Multi-pass membrane protein</topology>
    </subcellularLocation>
</comment>
<dbReference type="InterPro" id="IPR003453">
    <property type="entry name" value="ABC_MlaE_roteobac"/>
</dbReference>
<dbReference type="NCBIfam" id="TIGR00056">
    <property type="entry name" value="MlaE family lipid ABC transporter permease subunit"/>
    <property type="match status" value="1"/>
</dbReference>
<evidence type="ECO:0000256" key="3">
    <source>
        <dbReference type="ARBA" id="ARBA00022448"/>
    </source>
</evidence>
<dbReference type="EMBL" id="CAJVAF010000293">
    <property type="protein sequence ID" value="CAG7592917.1"/>
    <property type="molecule type" value="Genomic_DNA"/>
</dbReference>
<evidence type="ECO:0000256" key="2">
    <source>
        <dbReference type="ARBA" id="ARBA00007556"/>
    </source>
</evidence>
<dbReference type="InterPro" id="IPR030802">
    <property type="entry name" value="Permease_MalE"/>
</dbReference>
<dbReference type="GO" id="GO:0043190">
    <property type="term" value="C:ATP-binding cassette (ABC) transporter complex"/>
    <property type="evidence" value="ECO:0007669"/>
    <property type="project" value="InterPro"/>
</dbReference>
<dbReference type="AlphaFoldDB" id="A0A8S4C1X1"/>
<feature type="transmembrane region" description="Helical" evidence="7">
    <location>
        <begin position="213"/>
        <end position="232"/>
    </location>
</feature>
<evidence type="ECO:0000256" key="7">
    <source>
        <dbReference type="RuleBase" id="RU362044"/>
    </source>
</evidence>
<evidence type="ECO:0000256" key="5">
    <source>
        <dbReference type="ARBA" id="ARBA00022989"/>
    </source>
</evidence>
<keyword evidence="5 7" id="KW-1133">Transmembrane helix</keyword>
<reference evidence="8" key="1">
    <citation type="submission" date="2021-06" db="EMBL/GenBank/DDBJ databases">
        <authorList>
            <person name="Nardi T."/>
            <person name="Nardi T."/>
        </authorList>
    </citation>
    <scope>NUCLEOTIDE SEQUENCE</scope>
</reference>
<dbReference type="Pfam" id="PF02405">
    <property type="entry name" value="MlaE"/>
    <property type="match status" value="1"/>
</dbReference>
<comment type="similarity">
    <text evidence="2 7">Belongs to the MlaE permease family.</text>
</comment>
<name>A0A8S4C1X1_9ACAR</name>
<gene>
    <name evidence="8" type="ORF">MHYMCMPASI_00638</name>
</gene>
<sequence length="270" mass="29151">MNLLIKRFTCVISISVITAIGSTTIEFIRGLGKLGIFFAEIIKSLFSLRFYWRIFFEQLIEIGYYSLPVIGLTAIFTGAVLALQSYTGFVRMNAESAIASVVALSITRELGPVLAGLMLSGRVAASITAEIGSMRVTEQIDALYTLGANPIRYLVIPRVIAGLIALPCLVLVADIIGILGGYLVAIYKLDFSAHVYLTNTINFIKLSDITSGLIKAIMFGFIVTFIGCYFGFHSKGGAQGVGHSTTSAVVVSSILILLMNYIITGLLFSY</sequence>
<feature type="transmembrane region" description="Helical" evidence="7">
    <location>
        <begin position="244"/>
        <end position="268"/>
    </location>
</feature>
<evidence type="ECO:0000313" key="9">
    <source>
        <dbReference type="Proteomes" id="UP000837675"/>
    </source>
</evidence>
<keyword evidence="6 7" id="KW-0472">Membrane</keyword>